<gene>
    <name evidence="4" type="ORF">EJE83_02055</name>
</gene>
<feature type="transmembrane region" description="Helical" evidence="2">
    <location>
        <begin position="260"/>
        <end position="278"/>
    </location>
</feature>
<feature type="transmembrane region" description="Helical" evidence="2">
    <location>
        <begin position="43"/>
        <end position="61"/>
    </location>
</feature>
<comment type="caution">
    <text evidence="4">The sequence shown here is derived from an EMBL/GenBank/DDBJ whole genome shotgun (WGS) entry which is preliminary data.</text>
</comment>
<evidence type="ECO:0000313" key="5">
    <source>
        <dbReference type="Proteomes" id="UP000270216"/>
    </source>
</evidence>
<feature type="transmembrane region" description="Helical" evidence="2">
    <location>
        <begin position="307"/>
        <end position="325"/>
    </location>
</feature>
<dbReference type="InterPro" id="IPR026841">
    <property type="entry name" value="Aur1/Ipt1"/>
</dbReference>
<evidence type="ECO:0000256" key="1">
    <source>
        <dbReference type="SAM" id="MobiDB-lite"/>
    </source>
</evidence>
<keyword evidence="2" id="KW-0812">Transmembrane</keyword>
<evidence type="ECO:0000259" key="3">
    <source>
        <dbReference type="Pfam" id="PF14378"/>
    </source>
</evidence>
<dbReference type="EMBL" id="RWHX01000002">
    <property type="protein sequence ID" value="RSK86393.1"/>
    <property type="molecule type" value="Genomic_DNA"/>
</dbReference>
<feature type="region of interest" description="Disordered" evidence="1">
    <location>
        <begin position="1"/>
        <end position="22"/>
    </location>
</feature>
<dbReference type="Pfam" id="PF14378">
    <property type="entry name" value="PAP2_3"/>
    <property type="match status" value="1"/>
</dbReference>
<accession>A0ABX9ZWF3</accession>
<name>A0ABX9ZWF3_9BURK</name>
<organism evidence="4 5">
    <name type="scientific">Pandoraea apista</name>
    <dbReference type="NCBI Taxonomy" id="93218"/>
    <lineage>
        <taxon>Bacteria</taxon>
        <taxon>Pseudomonadati</taxon>
        <taxon>Pseudomonadota</taxon>
        <taxon>Betaproteobacteria</taxon>
        <taxon>Burkholderiales</taxon>
        <taxon>Burkholderiaceae</taxon>
        <taxon>Pandoraea</taxon>
    </lineage>
</organism>
<feature type="domain" description="Inositolphosphotransferase Aur1/Ipt1" evidence="3">
    <location>
        <begin position="142"/>
        <end position="323"/>
    </location>
</feature>
<feature type="transmembrane region" description="Helical" evidence="2">
    <location>
        <begin position="285"/>
        <end position="301"/>
    </location>
</feature>
<protein>
    <submittedName>
        <fullName evidence="4">Phosphatase PAP2 family protein</fullName>
    </submittedName>
</protein>
<feature type="transmembrane region" description="Helical" evidence="2">
    <location>
        <begin position="201"/>
        <end position="219"/>
    </location>
</feature>
<reference evidence="4 5" key="1">
    <citation type="submission" date="2018-12" db="EMBL/GenBank/DDBJ databases">
        <title>Whole genome sequence of a Pandoraea apista isolate from a patient with cystic fibrosis.</title>
        <authorList>
            <person name="Kenna D.T."/>
            <person name="Turton J.F."/>
        </authorList>
    </citation>
    <scope>NUCLEOTIDE SEQUENCE [LARGE SCALE GENOMIC DNA]</scope>
    <source>
        <strain evidence="4 5">Pa13324</strain>
    </source>
</reference>
<keyword evidence="2" id="KW-0472">Membrane</keyword>
<evidence type="ECO:0000313" key="4">
    <source>
        <dbReference type="EMBL" id="RSK86393.1"/>
    </source>
</evidence>
<feature type="transmembrane region" description="Helical" evidence="2">
    <location>
        <begin position="104"/>
        <end position="127"/>
    </location>
</feature>
<dbReference type="Proteomes" id="UP000270216">
    <property type="component" value="Unassembled WGS sequence"/>
</dbReference>
<keyword evidence="2" id="KW-1133">Transmembrane helix</keyword>
<feature type="transmembrane region" description="Helical" evidence="2">
    <location>
        <begin position="73"/>
        <end position="92"/>
    </location>
</feature>
<proteinExistence type="predicted"/>
<sequence>MNEIDAVTTSGTTGTTGTSGTATVSGTAAGNARPLLTGLFLQPSFRVVLALLAGLVLFDAIATRAMGLTLTGLGRILWLTPIATMAVLAHLLSLQPASRIKGLWAKASVVLFCLCLLTVFSLAAIVLQDTVISARFDLVDEQLAGIDAALGFHWRHAYRWLTRHSQIFELLRHWYQLHGWQVTLIPLLLACKQRMDDLADYLLLFSATVVLAILISATIPASNPYIYFGQIGAYDPSEWSQFAALHDGVLRVIDLNDNQGLISLPSLHAAHAVVFVYVTRHLRGWNVGFGVVNFVMTIAALPFGGHYLIDILAGIALALVVIWTSRRVSPRRTPSLHPS</sequence>
<keyword evidence="5" id="KW-1185">Reference proteome</keyword>
<evidence type="ECO:0000256" key="2">
    <source>
        <dbReference type="SAM" id="Phobius"/>
    </source>
</evidence>